<accession>A0ACC2AZF1</accession>
<organism evidence="1 2">
    <name type="scientific">Diphasiastrum complanatum</name>
    <name type="common">Issler's clubmoss</name>
    <name type="synonym">Lycopodium complanatum</name>
    <dbReference type="NCBI Taxonomy" id="34168"/>
    <lineage>
        <taxon>Eukaryota</taxon>
        <taxon>Viridiplantae</taxon>
        <taxon>Streptophyta</taxon>
        <taxon>Embryophyta</taxon>
        <taxon>Tracheophyta</taxon>
        <taxon>Lycopodiopsida</taxon>
        <taxon>Lycopodiales</taxon>
        <taxon>Lycopodiaceae</taxon>
        <taxon>Lycopodioideae</taxon>
        <taxon>Diphasiastrum</taxon>
    </lineage>
</organism>
<comment type="caution">
    <text evidence="1">The sequence shown here is derived from an EMBL/GenBank/DDBJ whole genome shotgun (WGS) entry which is preliminary data.</text>
</comment>
<gene>
    <name evidence="1" type="ORF">O6H91_18G018000</name>
</gene>
<reference evidence="2" key="1">
    <citation type="journal article" date="2024" name="Proc. Natl. Acad. Sci. U.S.A.">
        <title>Extraordinary preservation of gene collinearity over three hundred million years revealed in homosporous lycophytes.</title>
        <authorList>
            <person name="Li C."/>
            <person name="Wickell D."/>
            <person name="Kuo L.Y."/>
            <person name="Chen X."/>
            <person name="Nie B."/>
            <person name="Liao X."/>
            <person name="Peng D."/>
            <person name="Ji J."/>
            <person name="Jenkins J."/>
            <person name="Williams M."/>
            <person name="Shu S."/>
            <person name="Plott C."/>
            <person name="Barry K."/>
            <person name="Rajasekar S."/>
            <person name="Grimwood J."/>
            <person name="Han X."/>
            <person name="Sun S."/>
            <person name="Hou Z."/>
            <person name="He W."/>
            <person name="Dai G."/>
            <person name="Sun C."/>
            <person name="Schmutz J."/>
            <person name="Leebens-Mack J.H."/>
            <person name="Li F.W."/>
            <person name="Wang L."/>
        </authorList>
    </citation>
    <scope>NUCLEOTIDE SEQUENCE [LARGE SCALE GENOMIC DNA]</scope>
    <source>
        <strain evidence="2">cv. PW_Plant_1</strain>
    </source>
</reference>
<evidence type="ECO:0000313" key="1">
    <source>
        <dbReference type="EMBL" id="KAJ7522572.1"/>
    </source>
</evidence>
<keyword evidence="2" id="KW-1185">Reference proteome</keyword>
<dbReference type="Proteomes" id="UP001162992">
    <property type="component" value="Chromosome 18"/>
</dbReference>
<protein>
    <submittedName>
        <fullName evidence="1">Uncharacterized protein</fullName>
    </submittedName>
</protein>
<name>A0ACC2AZF1_DIPCM</name>
<evidence type="ECO:0000313" key="2">
    <source>
        <dbReference type="Proteomes" id="UP001162992"/>
    </source>
</evidence>
<dbReference type="EMBL" id="CM055109">
    <property type="protein sequence ID" value="KAJ7522572.1"/>
    <property type="molecule type" value="Genomic_DNA"/>
</dbReference>
<proteinExistence type="predicted"/>
<sequence>MASKWRSQQRRQRWEQASVVLPQCLSQTLRHDPELGALGQQLLVWGRLPSTFAQVAGAKQVAQTMLGLMKKEVSQAISGKALGVYVEVLFQENSKPVHRILLTALSQLPLVFEGAVINAFEQCCRDYGSKGAKQRRFALVAAALSLANLPKPGLLKGVLKRCTRTIGFSLSCDLQYVLQQAHKGENPTPAIMEECQDAMATLYHLLQHFPEMFETTYFSVSMFSADSADGETLAVTEKAVQGLQDAQNLVSCSLEGVSKTGVFGAVVNTVLDVLQTSLMSRDCVVAAGVCLCTAALLRTTDLDLSLILANSIFGSPGLQFVALTEGGMASEPSAVGMLEITIAAERRSSLASEIHKLTDFGKLCVMRGLLTGLPRAVLNIALVTGVVELSNQEKCQIDSTAITEISVEMPKWSSCQVWMLLYDGILPTISSYCESSVDSHFKFHSITALQICLQHIKASMVGYLTDAAVKGIQCSADHYGVGLQPYKIFPEATTRRVLKLIWNNWEDPLAQTVKQVQVVFDLLADVQSLNLEGKTSSDTIKPFEVSMKRITEENTGSFLRRIAADLLSVGGHRKGRYVPLASLAMRLGAKTLLDMKPDLLLQTVYALSDDDVCCSASSFLKSFLERLLEEYWSSEGVMEGYAKFRCLWIPAILAGLLSGNPRLRSNMTTYALPVALQIDGDSLLPMLAFLLDGYTSETNYDWEEIEGVTGMSNEITMNQRVAALVSLLKVARSLFLVEGEIVADVKQGQLDLKNCKDDFDSTLEAAVFIKGQVIHVPICLLELALTHIEDGLRIDAAELLGLNPKTASMPSYLELYLLKHAIPLNMRCSSTAFRMKWTTLLKKFFSRVRTAVERQIKTRHAQNRASVTDTIKTVEENRLIELPMLAIEANRRVAVTVEDMQDFMTWLSQLVIYSLYPSGPYERKNMAMELFGALLEVWSLSEFSSGLLHGGAFTPYHIELLSAESTLVLVSAVVDSWDRLRENAYKILVRYPTPLPGMDTEYAVQGLLKWAKGLVRSPRVRESDAGALVLRLVFRKYVCENAWMVQVHANPEDVIVRTPRFGLEKDKLWAGEVGEAICLYIDSLNNWLEVEIQEGEKDLLAACKHSLVHGVLLTLRYTMDEIDWMSDAVRAGASRLQSALKRLLGLVLRVTSLTLGVVSADALNIREHMLRDRNLDDVDRIFDDTGVSIYEDGGELGDLDHFIDNKLEMLAPAEQMMMVGCWLSMKEVSLLLGTITRRAPLSGCAVAVESQHGLISTSDAPNIIGTKGNHQVLALLDAEQLGMIGEHFLHVLFSMKHNGAVDKTRAGFSALCNRLLHAHNARLGKMPEIWLQQLMERTCSKGQTVDDLLRRSAGLPAAFLALFLAEPDGAPRKLLPITMKWLLSLAKNFLLESTATSDSETQSSKIMNGEIINSSAERKASRMGSSEDVSDLPKAIKAREEGVVPAVHAFNVLKVAFHDTNLATDTSGFCAEGLIVAIQAFSSRHWEVRNSATLAFTALVHRTVGFLNVHKRETARRTISGFEFFNRYPTLHPFLLQELKFATVHLEHASSGNVTTVSTMSNALHPSLAPILIILSRLKPSAINTGVEDWLSPSLFMPFVTRCATQRNLKVRVLASQALPPLVSSENLSKVLIELANGLPVANKIGITMYIRDSVDSESCTNHRPAAPNERPCVFKYNAIHGTLLQICALLEHNTATLSDFQEQEKIVFDVFELVQSCLWLGSTRLCSCYVVISEFLHVLQVLSEVAEVIEKAGMSSEKLTRKIRSVLLDLCAQCLDNRGGLAGRLWDANAVRLLERAADLYFSTVFKALLLEDVTELGKETSLKLFKGKPLSDIPGANGQAVASSIDLKISCINPSDENLLKHLRGLIARLRDALADDVYEVRLVTLKALKHCDRVSIVQMISEGPLHPYSCRFGLDFRQLHLLLIDRLMAESQPKCLNCLLHLLFTWQLLSVDCQGVFSGVRNTYLEDIYPQQGTESCERPTLPAQICEVAKYFSTTQLWNRLIEIYETAKVAKMKEMTIRCLGGCLSRLIADIKGLFSERLHSCYSICVEEDLQLCNGQSDNLSSQASGVVHEVGQCAGLPGARSVNEPDMLQNPPSCFRHCFEESKVDNWKALSKAVDEWILLIAKHSAASEPVTFRRAVAEAIAASGILKDVSWVSKHVPGYLQIRLSNLSKIERDCYLKCEWYGRSILSIWSICIKLLEDEDLTLRQTLATSILSIVGSCGRNDRFDTVLAQVEMVIVMSFNHLTECLAHWNVYFDFLALWTFGSKSFSCPKDGDVDLVRRLFDKEIDNHHEEELFIVQLCCLQLQKILILKGRQTYSSSSPFVSTKNIFQQNHTFPAILGHKEDNFSSELGIGEDDQDYLSIANAKANLCILVNSWRLKFLDEAIVCARWCNMAQSSTQWLGGITSHQDAFGVLYRNLLGVYSLIGPSSNLSDNFSNVLQEHSTRDFVSRITELAGSLGSIPLNPIIYNLLGACLVGYECHFGVDLDSTLCKGIVIDSTTSKFEPFFLIK</sequence>